<sequence length="85" mass="9303">MSAPKQPYPPCAGNSCSYHGYKTAWPELVGQAGPKCKAAIEKDNPFVTVVNVPRNGGTIEPDYCCNRVYLFVDENNVCYFIPTVG</sequence>
<evidence type="ECO:0000256" key="3">
    <source>
        <dbReference type="ARBA" id="ARBA00022900"/>
    </source>
</evidence>
<comment type="similarity">
    <text evidence="1">Belongs to the protease inhibitor I13 (potato type I serine protease inhibitor) family.</text>
</comment>
<dbReference type="InterPro" id="IPR000864">
    <property type="entry name" value="Prot_inh_pot1"/>
</dbReference>
<evidence type="ECO:0000256" key="1">
    <source>
        <dbReference type="ARBA" id="ARBA00008210"/>
    </source>
</evidence>
<dbReference type="EMBL" id="JABTTQ020000011">
    <property type="protein sequence ID" value="KAK6146800.1"/>
    <property type="molecule type" value="Genomic_DNA"/>
</dbReference>
<keyword evidence="2" id="KW-0646">Protease inhibitor</keyword>
<evidence type="ECO:0000313" key="4">
    <source>
        <dbReference type="EMBL" id="KAK6146800.1"/>
    </source>
</evidence>
<keyword evidence="5" id="KW-1185">Reference proteome</keyword>
<dbReference type="InterPro" id="IPR036354">
    <property type="entry name" value="Prot_inh_pot1_sf"/>
</dbReference>
<protein>
    <submittedName>
        <fullName evidence="4">Uncharacterized protein</fullName>
    </submittedName>
</protein>
<dbReference type="SUPFAM" id="SSF54654">
    <property type="entry name" value="CI-2 family of serine protease inhibitors"/>
    <property type="match status" value="1"/>
</dbReference>
<dbReference type="PANTHER" id="PTHR33091:SF50">
    <property type="entry name" value="OS06G0319900 PROTEIN"/>
    <property type="match status" value="1"/>
</dbReference>
<dbReference type="Pfam" id="PF00280">
    <property type="entry name" value="potato_inhibit"/>
    <property type="match status" value="1"/>
</dbReference>
<keyword evidence="3" id="KW-0722">Serine protease inhibitor</keyword>
<organism evidence="4 5">
    <name type="scientific">Rehmannia glutinosa</name>
    <name type="common">Chinese foxglove</name>
    <dbReference type="NCBI Taxonomy" id="99300"/>
    <lineage>
        <taxon>Eukaryota</taxon>
        <taxon>Viridiplantae</taxon>
        <taxon>Streptophyta</taxon>
        <taxon>Embryophyta</taxon>
        <taxon>Tracheophyta</taxon>
        <taxon>Spermatophyta</taxon>
        <taxon>Magnoliopsida</taxon>
        <taxon>eudicotyledons</taxon>
        <taxon>Gunneridae</taxon>
        <taxon>Pentapetalae</taxon>
        <taxon>asterids</taxon>
        <taxon>lamiids</taxon>
        <taxon>Lamiales</taxon>
        <taxon>Orobanchaceae</taxon>
        <taxon>Rehmannieae</taxon>
        <taxon>Rehmannia</taxon>
    </lineage>
</organism>
<evidence type="ECO:0000313" key="5">
    <source>
        <dbReference type="Proteomes" id="UP001318860"/>
    </source>
</evidence>
<dbReference type="PANTHER" id="PTHR33091">
    <property type="entry name" value="PROTEIN, PUTATIVE, EXPRESSED-RELATED"/>
    <property type="match status" value="1"/>
</dbReference>
<dbReference type="Gene3D" id="3.30.10.10">
    <property type="entry name" value="Trypsin Inhibitor V, subunit A"/>
    <property type="match status" value="1"/>
</dbReference>
<evidence type="ECO:0000256" key="2">
    <source>
        <dbReference type="ARBA" id="ARBA00022690"/>
    </source>
</evidence>
<accession>A0ABR0WKY2</accession>
<proteinExistence type="inferred from homology"/>
<gene>
    <name evidence="4" type="ORF">DH2020_020669</name>
</gene>
<comment type="caution">
    <text evidence="4">The sequence shown here is derived from an EMBL/GenBank/DDBJ whole genome shotgun (WGS) entry which is preliminary data.</text>
</comment>
<name>A0ABR0WKY2_REHGL</name>
<dbReference type="Proteomes" id="UP001318860">
    <property type="component" value="Unassembled WGS sequence"/>
</dbReference>
<reference evidence="4 5" key="1">
    <citation type="journal article" date="2021" name="Comput. Struct. Biotechnol. J.">
        <title>De novo genome assembly of the potent medicinal plant Rehmannia glutinosa using nanopore technology.</title>
        <authorList>
            <person name="Ma L."/>
            <person name="Dong C."/>
            <person name="Song C."/>
            <person name="Wang X."/>
            <person name="Zheng X."/>
            <person name="Niu Y."/>
            <person name="Chen S."/>
            <person name="Feng W."/>
        </authorList>
    </citation>
    <scope>NUCLEOTIDE SEQUENCE [LARGE SCALE GENOMIC DNA]</scope>
    <source>
        <strain evidence="4">DH-2019</strain>
    </source>
</reference>